<protein>
    <recommendedName>
        <fullName evidence="4">Transformation system protein</fullName>
    </recommendedName>
</protein>
<keyword evidence="3" id="KW-1185">Reference proteome</keyword>
<dbReference type="Proteomes" id="UP000789359">
    <property type="component" value="Unassembled WGS sequence"/>
</dbReference>
<evidence type="ECO:0000313" key="3">
    <source>
        <dbReference type="Proteomes" id="UP000789359"/>
    </source>
</evidence>
<evidence type="ECO:0008006" key="4">
    <source>
        <dbReference type="Google" id="ProtNLM"/>
    </source>
</evidence>
<keyword evidence="1" id="KW-0472">Membrane</keyword>
<keyword evidence="1" id="KW-0812">Transmembrane</keyword>
<gene>
    <name evidence="2" type="ORF">LMG8286_00786</name>
</gene>
<keyword evidence="1" id="KW-1133">Transmembrane helix</keyword>
<dbReference type="RefSeq" id="WP_230056551.1">
    <property type="nucleotide sequence ID" value="NZ_CAJHOE010000001.1"/>
</dbReference>
<dbReference type="EMBL" id="CAJHOE010000001">
    <property type="protein sequence ID" value="CAD7287155.1"/>
    <property type="molecule type" value="Genomic_DNA"/>
</dbReference>
<dbReference type="InterPro" id="IPR011990">
    <property type="entry name" value="TPR-like_helical_dom_sf"/>
</dbReference>
<feature type="transmembrane region" description="Helical" evidence="1">
    <location>
        <begin position="30"/>
        <end position="51"/>
    </location>
</feature>
<sequence length="246" mass="28018">MLSINELNELEAKFNALKTKRKPIQKSQNLYKYLSVLALFIALSVASFNFFTKQKSIKTEQNSAQNLNTQNQSEVALLKAKISELNFKLPQTIKNAQIEQEKDKKVLAKQSEQGYLNLNAIELKNIENLTQQETKALEYKSQKQKSKITLKPAKQTVNNESILGFNELIELANGAYKNSEFTKALELAIMANEIDEQKEDSWLIFAKAKFKLGDKEGALRALESYNTNKNKKSVNLLIREIKKGEI</sequence>
<dbReference type="SUPFAM" id="SSF48452">
    <property type="entry name" value="TPR-like"/>
    <property type="match status" value="1"/>
</dbReference>
<organism evidence="2 3">
    <name type="scientific">Campylobacter suis</name>
    <dbReference type="NCBI Taxonomy" id="2790657"/>
    <lineage>
        <taxon>Bacteria</taxon>
        <taxon>Pseudomonadati</taxon>
        <taxon>Campylobacterota</taxon>
        <taxon>Epsilonproteobacteria</taxon>
        <taxon>Campylobacterales</taxon>
        <taxon>Campylobacteraceae</taxon>
        <taxon>Campylobacter</taxon>
    </lineage>
</organism>
<comment type="caution">
    <text evidence="2">The sequence shown here is derived from an EMBL/GenBank/DDBJ whole genome shotgun (WGS) entry which is preliminary data.</text>
</comment>
<name>A0ABM8Q2S8_9BACT</name>
<accession>A0ABM8Q2S8</accession>
<reference evidence="2 3" key="1">
    <citation type="submission" date="2020-11" db="EMBL/GenBank/DDBJ databases">
        <authorList>
            <person name="Peeters C."/>
        </authorList>
    </citation>
    <scope>NUCLEOTIDE SEQUENCE [LARGE SCALE GENOMIC DNA]</scope>
    <source>
        <strain evidence="2 3">LMG 8286</strain>
    </source>
</reference>
<evidence type="ECO:0000256" key="1">
    <source>
        <dbReference type="SAM" id="Phobius"/>
    </source>
</evidence>
<evidence type="ECO:0000313" key="2">
    <source>
        <dbReference type="EMBL" id="CAD7287155.1"/>
    </source>
</evidence>
<proteinExistence type="predicted"/>